<evidence type="ECO:0000313" key="1">
    <source>
        <dbReference type="EMBL" id="KNZ45825.1"/>
    </source>
</evidence>
<reference evidence="1 2" key="1">
    <citation type="submission" date="2015-08" db="EMBL/GenBank/DDBJ databases">
        <title>Next Generation Sequencing and Analysis of the Genome of Puccinia sorghi L Schw, the Causal Agent of Maize Common Rust.</title>
        <authorList>
            <person name="Rochi L."/>
            <person name="Burguener G."/>
            <person name="Darino M."/>
            <person name="Turjanski A."/>
            <person name="Kreff E."/>
            <person name="Dieguez M.J."/>
            <person name="Sacco F."/>
        </authorList>
    </citation>
    <scope>NUCLEOTIDE SEQUENCE [LARGE SCALE GENOMIC DNA]</scope>
    <source>
        <strain evidence="1 2">RO10H11247</strain>
    </source>
</reference>
<dbReference type="Proteomes" id="UP000037035">
    <property type="component" value="Unassembled WGS sequence"/>
</dbReference>
<protein>
    <submittedName>
        <fullName evidence="1">Uncharacterized protein</fullName>
    </submittedName>
</protein>
<name>A0A0L6UDD8_9BASI</name>
<dbReference type="AlphaFoldDB" id="A0A0L6UDD8"/>
<sequence length="71" mass="8064">MQIKYLKNSLKPSNFLIKEIEGDGPTGAFVLTNYYQKIKDLKRKEEAMLSYIAKCHVPRLACGTSNCDKPL</sequence>
<keyword evidence="2" id="KW-1185">Reference proteome</keyword>
<accession>A0A0L6UDD8</accession>
<organism evidence="1 2">
    <name type="scientific">Puccinia sorghi</name>
    <dbReference type="NCBI Taxonomy" id="27349"/>
    <lineage>
        <taxon>Eukaryota</taxon>
        <taxon>Fungi</taxon>
        <taxon>Dikarya</taxon>
        <taxon>Basidiomycota</taxon>
        <taxon>Pucciniomycotina</taxon>
        <taxon>Pucciniomycetes</taxon>
        <taxon>Pucciniales</taxon>
        <taxon>Pucciniaceae</taxon>
        <taxon>Puccinia</taxon>
    </lineage>
</organism>
<proteinExistence type="predicted"/>
<comment type="caution">
    <text evidence="1">The sequence shown here is derived from an EMBL/GenBank/DDBJ whole genome shotgun (WGS) entry which is preliminary data.</text>
</comment>
<evidence type="ECO:0000313" key="2">
    <source>
        <dbReference type="Proteomes" id="UP000037035"/>
    </source>
</evidence>
<dbReference type="EMBL" id="LAVV01013246">
    <property type="protein sequence ID" value="KNZ45825.1"/>
    <property type="molecule type" value="Genomic_DNA"/>
</dbReference>
<gene>
    <name evidence="1" type="ORF">VP01_7777g1</name>
</gene>
<dbReference type="VEuPathDB" id="FungiDB:VP01_7777g1"/>